<reference evidence="2" key="1">
    <citation type="submission" date="2019-12" db="EMBL/GenBank/DDBJ databases">
        <title>Genome sequencing and annotation of Brassica cretica.</title>
        <authorList>
            <person name="Studholme D.J."/>
            <person name="Sarris P.F."/>
        </authorList>
    </citation>
    <scope>NUCLEOTIDE SEQUENCE</scope>
    <source>
        <strain evidence="2">PFS-102/07</strain>
        <tissue evidence="2">Leaf</tissue>
    </source>
</reference>
<proteinExistence type="predicted"/>
<protein>
    <submittedName>
        <fullName evidence="2">Uncharacterized protein</fullName>
    </submittedName>
</protein>
<evidence type="ECO:0000256" key="1">
    <source>
        <dbReference type="SAM" id="MobiDB-lite"/>
    </source>
</evidence>
<feature type="region of interest" description="Disordered" evidence="1">
    <location>
        <begin position="70"/>
        <end position="122"/>
    </location>
</feature>
<feature type="compositionally biased region" description="Basic and acidic residues" evidence="1">
    <location>
        <begin position="77"/>
        <end position="95"/>
    </location>
</feature>
<evidence type="ECO:0000313" key="2">
    <source>
        <dbReference type="EMBL" id="KAF2602430.1"/>
    </source>
</evidence>
<gene>
    <name evidence="2" type="ORF">F2Q70_00026417</name>
</gene>
<accession>A0A8S9L2Y8</accession>
<organism evidence="2">
    <name type="scientific">Brassica cretica</name>
    <name type="common">Mustard</name>
    <dbReference type="NCBI Taxonomy" id="69181"/>
    <lineage>
        <taxon>Eukaryota</taxon>
        <taxon>Viridiplantae</taxon>
        <taxon>Streptophyta</taxon>
        <taxon>Embryophyta</taxon>
        <taxon>Tracheophyta</taxon>
        <taxon>Spermatophyta</taxon>
        <taxon>Magnoliopsida</taxon>
        <taxon>eudicotyledons</taxon>
        <taxon>Gunneridae</taxon>
        <taxon>Pentapetalae</taxon>
        <taxon>rosids</taxon>
        <taxon>malvids</taxon>
        <taxon>Brassicales</taxon>
        <taxon>Brassicaceae</taxon>
        <taxon>Brassiceae</taxon>
        <taxon>Brassica</taxon>
    </lineage>
</organism>
<sequence length="122" mass="13907">MRELEEGQINEWKTVSVEKAGRSPKSHDLKYGQVTIATPSRFAALRNSDEKGEEIEETQEEVIEVVEEVEAEDAEDTCQRKIEESIEGKTKEGRRGKARQTLPRQSKKNHRVVQGKSTNKNL</sequence>
<comment type="caution">
    <text evidence="2">The sequence shown here is derived from an EMBL/GenBank/DDBJ whole genome shotgun (WGS) entry which is preliminary data.</text>
</comment>
<dbReference type="AlphaFoldDB" id="A0A8S9L2Y8"/>
<name>A0A8S9L2Y8_BRACR</name>
<dbReference type="EMBL" id="QGKY02000094">
    <property type="protein sequence ID" value="KAF2602430.1"/>
    <property type="molecule type" value="Genomic_DNA"/>
</dbReference>